<dbReference type="InterPro" id="IPR002781">
    <property type="entry name" value="TM_pro_TauE-like"/>
</dbReference>
<dbReference type="RefSeq" id="WP_209705037.1">
    <property type="nucleotide sequence ID" value="NZ_JAFIDA010000001.1"/>
</dbReference>
<proteinExistence type="inferred from homology"/>
<evidence type="ECO:0000256" key="3">
    <source>
        <dbReference type="ARBA" id="ARBA00022448"/>
    </source>
</evidence>
<keyword evidence="10" id="KW-1185">Reference proteome</keyword>
<feature type="transmembrane region" description="Helical" evidence="8">
    <location>
        <begin position="90"/>
        <end position="112"/>
    </location>
</feature>
<comment type="caution">
    <text evidence="9">The sequence shown here is derived from an EMBL/GenBank/DDBJ whole genome shotgun (WGS) entry which is preliminary data.</text>
</comment>
<evidence type="ECO:0000256" key="1">
    <source>
        <dbReference type="ARBA" id="ARBA00004651"/>
    </source>
</evidence>
<gene>
    <name evidence="9" type="ORF">JOF28_001305</name>
</gene>
<reference evidence="9" key="1">
    <citation type="submission" date="2021-02" db="EMBL/GenBank/DDBJ databases">
        <title>Sequencing the genomes of 1000 actinobacteria strains.</title>
        <authorList>
            <person name="Klenk H.-P."/>
        </authorList>
    </citation>
    <scope>NUCLEOTIDE SEQUENCE</scope>
    <source>
        <strain evidence="9">DSM 22850</strain>
    </source>
</reference>
<keyword evidence="7 8" id="KW-0472">Membrane</keyword>
<dbReference type="Proteomes" id="UP000675163">
    <property type="component" value="Unassembled WGS sequence"/>
</dbReference>
<keyword evidence="6 8" id="KW-1133">Transmembrane helix</keyword>
<protein>
    <recommendedName>
        <fullName evidence="8">Probable membrane transporter protein</fullName>
    </recommendedName>
</protein>
<dbReference type="AlphaFoldDB" id="A0A940T3R0"/>
<keyword evidence="3" id="KW-0813">Transport</keyword>
<dbReference type="PANTHER" id="PTHR30269:SF0">
    <property type="entry name" value="MEMBRANE TRANSPORTER PROTEIN YFCA-RELATED"/>
    <property type="match status" value="1"/>
</dbReference>
<dbReference type="Pfam" id="PF01925">
    <property type="entry name" value="TauE"/>
    <property type="match status" value="1"/>
</dbReference>
<comment type="subcellular location">
    <subcellularLocation>
        <location evidence="1 8">Cell membrane</location>
        <topology evidence="1 8">Multi-pass membrane protein</topology>
    </subcellularLocation>
</comment>
<evidence type="ECO:0000256" key="6">
    <source>
        <dbReference type="ARBA" id="ARBA00022989"/>
    </source>
</evidence>
<evidence type="ECO:0000256" key="4">
    <source>
        <dbReference type="ARBA" id="ARBA00022475"/>
    </source>
</evidence>
<dbReference type="EMBL" id="JAFIDA010000001">
    <property type="protein sequence ID" value="MBP1326073.1"/>
    <property type="molecule type" value="Genomic_DNA"/>
</dbReference>
<feature type="transmembrane region" description="Helical" evidence="8">
    <location>
        <begin position="205"/>
        <end position="233"/>
    </location>
</feature>
<dbReference type="PANTHER" id="PTHR30269">
    <property type="entry name" value="TRANSMEMBRANE PROTEIN YFCA"/>
    <property type="match status" value="1"/>
</dbReference>
<evidence type="ECO:0000256" key="8">
    <source>
        <dbReference type="RuleBase" id="RU363041"/>
    </source>
</evidence>
<keyword evidence="4 8" id="KW-1003">Cell membrane</keyword>
<evidence type="ECO:0000313" key="9">
    <source>
        <dbReference type="EMBL" id="MBP1326073.1"/>
    </source>
</evidence>
<keyword evidence="5 8" id="KW-0812">Transmembrane</keyword>
<evidence type="ECO:0000256" key="5">
    <source>
        <dbReference type="ARBA" id="ARBA00022692"/>
    </source>
</evidence>
<sequence>MHLTLAALQFLPEETDWITIVALIAAGFAAGWIDAVVGGGGLLQLPALLLAPGVTPVQALATNKLASVFGTATSSATYYRAVRPDLRTTLPMAAIALGGAFAGASVASSLPASVFKPIIVVALAVVALITLFKPALGAVTKLKHRASKSTVIAMTSGAMIGFYDGVLGPGTGVFLVITLVGALGYDFLQASARAKMVNFATNLGALIFFIPLGAVLWPLGLVMGLANIAGSFFGSKMAIAKGAKFVRVLFLVVVAVLICKLGFDIWAERA</sequence>
<feature type="transmembrane region" description="Helical" evidence="8">
    <location>
        <begin position="20"/>
        <end position="43"/>
    </location>
</feature>
<dbReference type="InterPro" id="IPR052017">
    <property type="entry name" value="TSUP"/>
</dbReference>
<evidence type="ECO:0000256" key="2">
    <source>
        <dbReference type="ARBA" id="ARBA00009142"/>
    </source>
</evidence>
<organism evidence="9 10">
    <name type="scientific">Leucobacter exalbidus</name>
    <dbReference type="NCBI Taxonomy" id="662960"/>
    <lineage>
        <taxon>Bacteria</taxon>
        <taxon>Bacillati</taxon>
        <taxon>Actinomycetota</taxon>
        <taxon>Actinomycetes</taxon>
        <taxon>Micrococcales</taxon>
        <taxon>Microbacteriaceae</taxon>
        <taxon>Leucobacter</taxon>
    </lineage>
</organism>
<feature type="transmembrane region" description="Helical" evidence="8">
    <location>
        <begin position="118"/>
        <end position="139"/>
    </location>
</feature>
<name>A0A940T3R0_9MICO</name>
<feature type="transmembrane region" description="Helical" evidence="8">
    <location>
        <begin position="160"/>
        <end position="185"/>
    </location>
</feature>
<feature type="transmembrane region" description="Helical" evidence="8">
    <location>
        <begin position="245"/>
        <end position="267"/>
    </location>
</feature>
<evidence type="ECO:0000256" key="7">
    <source>
        <dbReference type="ARBA" id="ARBA00023136"/>
    </source>
</evidence>
<dbReference type="GO" id="GO:0005886">
    <property type="term" value="C:plasma membrane"/>
    <property type="evidence" value="ECO:0007669"/>
    <property type="project" value="UniProtKB-SubCell"/>
</dbReference>
<evidence type="ECO:0000313" key="10">
    <source>
        <dbReference type="Proteomes" id="UP000675163"/>
    </source>
</evidence>
<accession>A0A940T3R0</accession>
<comment type="similarity">
    <text evidence="2 8">Belongs to the 4-toluene sulfonate uptake permease (TSUP) (TC 2.A.102) family.</text>
</comment>